<proteinExistence type="predicted"/>
<dbReference type="EMBL" id="FNIE01000017">
    <property type="protein sequence ID" value="SDP09210.1"/>
    <property type="molecule type" value="Genomic_DNA"/>
</dbReference>
<accession>A0A1H0PWN4</accession>
<keyword evidence="3" id="KW-1185">Reference proteome</keyword>
<dbReference type="STRING" id="310781.SAMN05216259_11729"/>
<organism evidence="2 3">
    <name type="scientific">Actinacidiphila guanduensis</name>
    <dbReference type="NCBI Taxonomy" id="310781"/>
    <lineage>
        <taxon>Bacteria</taxon>
        <taxon>Bacillati</taxon>
        <taxon>Actinomycetota</taxon>
        <taxon>Actinomycetes</taxon>
        <taxon>Kitasatosporales</taxon>
        <taxon>Streptomycetaceae</taxon>
        <taxon>Actinacidiphila</taxon>
    </lineage>
</organism>
<gene>
    <name evidence="2" type="ORF">SAMN05216259_11729</name>
</gene>
<protein>
    <submittedName>
        <fullName evidence="2">Uncharacterized protein</fullName>
    </submittedName>
</protein>
<evidence type="ECO:0000256" key="1">
    <source>
        <dbReference type="SAM" id="MobiDB-lite"/>
    </source>
</evidence>
<feature type="compositionally biased region" description="Basic and acidic residues" evidence="1">
    <location>
        <begin position="15"/>
        <end position="31"/>
    </location>
</feature>
<feature type="region of interest" description="Disordered" evidence="1">
    <location>
        <begin position="1"/>
        <end position="31"/>
    </location>
</feature>
<dbReference type="Proteomes" id="UP000199341">
    <property type="component" value="Unassembled WGS sequence"/>
</dbReference>
<evidence type="ECO:0000313" key="2">
    <source>
        <dbReference type="EMBL" id="SDP09210.1"/>
    </source>
</evidence>
<reference evidence="2 3" key="1">
    <citation type="submission" date="2016-10" db="EMBL/GenBank/DDBJ databases">
        <authorList>
            <person name="de Groot N.N."/>
        </authorList>
    </citation>
    <scope>NUCLEOTIDE SEQUENCE [LARGE SCALE GENOMIC DNA]</scope>
    <source>
        <strain evidence="2 3">CGMCC 4.2022</strain>
    </source>
</reference>
<evidence type="ECO:0000313" key="3">
    <source>
        <dbReference type="Proteomes" id="UP000199341"/>
    </source>
</evidence>
<sequence>MTSPRAPAIGSAIDAGRRNDPDGRRFGEDES</sequence>
<name>A0A1H0PWN4_9ACTN</name>
<dbReference type="AlphaFoldDB" id="A0A1H0PWN4"/>